<dbReference type="EMBL" id="BART01038597">
    <property type="protein sequence ID" value="GAH06269.1"/>
    <property type="molecule type" value="Genomic_DNA"/>
</dbReference>
<dbReference type="AlphaFoldDB" id="X1DMN9"/>
<organism evidence="2">
    <name type="scientific">marine sediment metagenome</name>
    <dbReference type="NCBI Taxonomy" id="412755"/>
    <lineage>
        <taxon>unclassified sequences</taxon>
        <taxon>metagenomes</taxon>
        <taxon>ecological metagenomes</taxon>
    </lineage>
</organism>
<evidence type="ECO:0000256" key="1">
    <source>
        <dbReference type="SAM" id="MobiDB-lite"/>
    </source>
</evidence>
<feature type="region of interest" description="Disordered" evidence="1">
    <location>
        <begin position="37"/>
        <end position="61"/>
    </location>
</feature>
<gene>
    <name evidence="2" type="ORF">S01H4_63920</name>
</gene>
<protein>
    <submittedName>
        <fullName evidence="2">Uncharacterized protein</fullName>
    </submittedName>
</protein>
<comment type="caution">
    <text evidence="2">The sequence shown here is derived from an EMBL/GenBank/DDBJ whole genome shotgun (WGS) entry which is preliminary data.</text>
</comment>
<name>X1DMN9_9ZZZZ</name>
<evidence type="ECO:0000313" key="2">
    <source>
        <dbReference type="EMBL" id="GAH06269.1"/>
    </source>
</evidence>
<sequence>MRYPRRADPVGIGSEEWTDIEKVYSELHDRLPGEVMREFDNKNPNEKGGRLLMQKKIDGSA</sequence>
<accession>X1DMN9</accession>
<reference evidence="2" key="1">
    <citation type="journal article" date="2014" name="Front. Microbiol.">
        <title>High frequency of phylogenetically diverse reductive dehalogenase-homologous genes in deep subseafloor sedimentary metagenomes.</title>
        <authorList>
            <person name="Kawai M."/>
            <person name="Futagami T."/>
            <person name="Toyoda A."/>
            <person name="Takaki Y."/>
            <person name="Nishi S."/>
            <person name="Hori S."/>
            <person name="Arai W."/>
            <person name="Tsubouchi T."/>
            <person name="Morono Y."/>
            <person name="Uchiyama I."/>
            <person name="Ito T."/>
            <person name="Fujiyama A."/>
            <person name="Inagaki F."/>
            <person name="Takami H."/>
        </authorList>
    </citation>
    <scope>NUCLEOTIDE SEQUENCE</scope>
    <source>
        <strain evidence="2">Expedition CK06-06</strain>
    </source>
</reference>
<proteinExistence type="predicted"/>